<dbReference type="Gene3D" id="3.40.50.1820">
    <property type="entry name" value="alpha/beta hydrolase"/>
    <property type="match status" value="1"/>
</dbReference>
<reference evidence="3 4" key="1">
    <citation type="submission" date="2014-02" db="EMBL/GenBank/DDBJ databases">
        <title>The small core and large imbalanced accessory genome model reveals a collaborative survival strategy of Sorangium cellulosum strains in nature.</title>
        <authorList>
            <person name="Han K."/>
            <person name="Peng R."/>
            <person name="Blom J."/>
            <person name="Li Y.-Z."/>
        </authorList>
    </citation>
    <scope>NUCLEOTIDE SEQUENCE [LARGE SCALE GENOMIC DNA]</scope>
    <source>
        <strain evidence="3 4">So0149</strain>
    </source>
</reference>
<evidence type="ECO:0000313" key="4">
    <source>
        <dbReference type="Proteomes" id="UP000075515"/>
    </source>
</evidence>
<sequence>MEKRRMHHRGAAPDAVGGEPTPRAGENAQKSTPPDLARDERPKRAESARANAPAARSPRLRSWIAAAILLAGCDRTPDASHAAAPRQGPVSRAVPGCGAAIDAPDAFRTEATERQQEHLRLLGPDGVTLSVSCLPKRSSGPMTLGELAQWVLSDIVKLDRANGAGRPRRTDEPPIDGRPVLALETDTDAGGRRSTLLFTERAQVFYWVEYTAPASSWNKGAEGRTTLLRSFRVTDPGADRGPTRWWHPEVKEDPRTLAEARAAFRTKVRKGRPEKGFDGLPAPMPPRGTFEKVHVKGPVGRLTAYITPDPKDSRKHPAVVWAHGGFGGIDRWFWEAAPRSNDQSARAFREAGIVLAVGSWRAENDNPGDYELYYGEVDDLLALRDHVAKRSYVDPDRIYLAGHSSGGTLVLLAAERSDGFRAAFSIGGSPLFRDPASYDPYGGVPFDPTDAAEVLLRSAAPFVRSIRRPTFYFEGSGSSHVGLAQWMADRAAQAGVPFQAFTAMQADHFSILAPLTELLAKKIVADTGVAANIGFTQEEIDRLRVEE</sequence>
<dbReference type="PANTHER" id="PTHR22946">
    <property type="entry name" value="DIENELACTONE HYDROLASE DOMAIN-CONTAINING PROTEIN-RELATED"/>
    <property type="match status" value="1"/>
</dbReference>
<dbReference type="GO" id="GO:0006508">
    <property type="term" value="P:proteolysis"/>
    <property type="evidence" value="ECO:0007669"/>
    <property type="project" value="InterPro"/>
</dbReference>
<dbReference type="Proteomes" id="UP000075515">
    <property type="component" value="Unassembled WGS sequence"/>
</dbReference>
<dbReference type="InterPro" id="IPR050261">
    <property type="entry name" value="FrsA_esterase"/>
</dbReference>
<feature type="compositionally biased region" description="Basic and acidic residues" evidence="1">
    <location>
        <begin position="36"/>
        <end position="47"/>
    </location>
</feature>
<dbReference type="InterPro" id="IPR029058">
    <property type="entry name" value="AB_hydrolase_fold"/>
</dbReference>
<evidence type="ECO:0000259" key="2">
    <source>
        <dbReference type="Pfam" id="PF00326"/>
    </source>
</evidence>
<evidence type="ECO:0000256" key="1">
    <source>
        <dbReference type="SAM" id="MobiDB-lite"/>
    </source>
</evidence>
<gene>
    <name evidence="3" type="ORF">BE18_46870</name>
</gene>
<feature type="domain" description="Peptidase S9 prolyl oligopeptidase catalytic" evidence="2">
    <location>
        <begin position="373"/>
        <end position="428"/>
    </location>
</feature>
<organism evidence="3 4">
    <name type="scientific">Sorangium cellulosum</name>
    <name type="common">Polyangium cellulosum</name>
    <dbReference type="NCBI Taxonomy" id="56"/>
    <lineage>
        <taxon>Bacteria</taxon>
        <taxon>Pseudomonadati</taxon>
        <taxon>Myxococcota</taxon>
        <taxon>Polyangia</taxon>
        <taxon>Polyangiales</taxon>
        <taxon>Polyangiaceae</taxon>
        <taxon>Sorangium</taxon>
    </lineage>
</organism>
<feature type="compositionally biased region" description="Basic residues" evidence="1">
    <location>
        <begin position="1"/>
        <end position="10"/>
    </location>
</feature>
<dbReference type="AlphaFoldDB" id="A0A150RGJ6"/>
<dbReference type="SUPFAM" id="SSF53474">
    <property type="entry name" value="alpha/beta-Hydrolases"/>
    <property type="match status" value="1"/>
</dbReference>
<feature type="region of interest" description="Disordered" evidence="1">
    <location>
        <begin position="1"/>
        <end position="56"/>
    </location>
</feature>
<proteinExistence type="predicted"/>
<protein>
    <recommendedName>
        <fullName evidence="2">Peptidase S9 prolyl oligopeptidase catalytic domain-containing protein</fullName>
    </recommendedName>
</protein>
<dbReference type="Pfam" id="PF00326">
    <property type="entry name" value="Peptidase_S9"/>
    <property type="match status" value="1"/>
</dbReference>
<comment type="caution">
    <text evidence="3">The sequence shown here is derived from an EMBL/GenBank/DDBJ whole genome shotgun (WGS) entry which is preliminary data.</text>
</comment>
<accession>A0A150RGJ6</accession>
<evidence type="ECO:0000313" key="3">
    <source>
        <dbReference type="EMBL" id="KYF79271.1"/>
    </source>
</evidence>
<dbReference type="GO" id="GO:0008236">
    <property type="term" value="F:serine-type peptidase activity"/>
    <property type="evidence" value="ECO:0007669"/>
    <property type="project" value="InterPro"/>
</dbReference>
<dbReference type="EMBL" id="JEMC01003686">
    <property type="protein sequence ID" value="KYF79271.1"/>
    <property type="molecule type" value="Genomic_DNA"/>
</dbReference>
<dbReference type="InterPro" id="IPR001375">
    <property type="entry name" value="Peptidase_S9_cat"/>
</dbReference>
<name>A0A150RGJ6_SORCE</name>